<evidence type="ECO:0000256" key="7">
    <source>
        <dbReference type="ARBA" id="ARBA00022737"/>
    </source>
</evidence>
<evidence type="ECO:0000256" key="19">
    <source>
        <dbReference type="ARBA" id="ARBA00078197"/>
    </source>
</evidence>
<dbReference type="InterPro" id="IPR011993">
    <property type="entry name" value="PH-like_dom_sf"/>
</dbReference>
<name>A0A6G0YG21_APHCR</name>
<evidence type="ECO:0000256" key="10">
    <source>
        <dbReference type="ARBA" id="ARBA00022833"/>
    </source>
</evidence>
<dbReference type="SUPFAM" id="SSF48452">
    <property type="entry name" value="TPR-like"/>
    <property type="match status" value="1"/>
</dbReference>
<dbReference type="GO" id="GO:0051028">
    <property type="term" value="P:mRNA transport"/>
    <property type="evidence" value="ECO:0007669"/>
    <property type="project" value="UniProtKB-KW"/>
</dbReference>
<proteinExistence type="inferred from homology"/>
<evidence type="ECO:0000256" key="13">
    <source>
        <dbReference type="ARBA" id="ARBA00023125"/>
    </source>
</evidence>
<dbReference type="PROSITE" id="PS01358">
    <property type="entry name" value="ZF_RANBP2_1"/>
    <property type="match status" value="1"/>
</dbReference>
<keyword evidence="4" id="KW-0813">Transport</keyword>
<dbReference type="SMART" id="SM00160">
    <property type="entry name" value="RanBD"/>
    <property type="match status" value="3"/>
</dbReference>
<feature type="domain" description="RanBD1" evidence="25">
    <location>
        <begin position="1179"/>
        <end position="1308"/>
    </location>
</feature>
<evidence type="ECO:0000256" key="22">
    <source>
        <dbReference type="PROSITE-ProRule" id="PRU00339"/>
    </source>
</evidence>
<dbReference type="EMBL" id="VUJU01004248">
    <property type="protein sequence ID" value="KAF0755042.1"/>
    <property type="molecule type" value="Genomic_DNA"/>
</dbReference>
<dbReference type="Gene3D" id="1.25.40.10">
    <property type="entry name" value="Tetratricopeptide repeat domain"/>
    <property type="match status" value="1"/>
</dbReference>
<feature type="compositionally biased region" description="Acidic residues" evidence="24">
    <location>
        <begin position="1844"/>
        <end position="1860"/>
    </location>
</feature>
<accession>A0A6G0YG21</accession>
<comment type="cofactor">
    <cofactor evidence="1">
        <name>Zn(2+)</name>
        <dbReference type="ChEBI" id="CHEBI:29105"/>
    </cofactor>
</comment>
<evidence type="ECO:0000259" key="26">
    <source>
        <dbReference type="PROSITE" id="PS50199"/>
    </source>
</evidence>
<protein>
    <recommendedName>
        <fullName evidence="18">Nuclear pore complex protein Nup153</fullName>
    </recommendedName>
    <alternativeName>
        <fullName evidence="20">153 kDa nucleoporin</fullName>
    </alternativeName>
    <alternativeName>
        <fullName evidence="19">Nucleoporin Nup153</fullName>
    </alternativeName>
</protein>
<keyword evidence="12" id="KW-0811">Translocation</keyword>
<dbReference type="PROSITE" id="PS50199">
    <property type="entry name" value="ZF_RANBP2_2"/>
    <property type="match status" value="1"/>
</dbReference>
<feature type="compositionally biased region" description="Polar residues" evidence="24">
    <location>
        <begin position="1154"/>
        <end position="1168"/>
    </location>
</feature>
<dbReference type="PANTHER" id="PTHR23138">
    <property type="entry name" value="RAN BINDING PROTEIN"/>
    <property type="match status" value="1"/>
</dbReference>
<dbReference type="SMART" id="SM00547">
    <property type="entry name" value="ZnF_RBZ"/>
    <property type="match status" value="1"/>
</dbReference>
<dbReference type="InterPro" id="IPR036443">
    <property type="entry name" value="Znf_RanBP2_sf"/>
</dbReference>
<evidence type="ECO:0000256" key="24">
    <source>
        <dbReference type="SAM" id="MobiDB-lite"/>
    </source>
</evidence>
<dbReference type="GO" id="GO:0005737">
    <property type="term" value="C:cytoplasm"/>
    <property type="evidence" value="ECO:0007669"/>
    <property type="project" value="TreeGrafter"/>
</dbReference>
<keyword evidence="9" id="KW-0509">mRNA transport</keyword>
<feature type="region of interest" description="Disordered" evidence="24">
    <location>
        <begin position="1154"/>
        <end position="1178"/>
    </location>
</feature>
<evidence type="ECO:0000259" key="25">
    <source>
        <dbReference type="PROSITE" id="PS50196"/>
    </source>
</evidence>
<evidence type="ECO:0000256" key="23">
    <source>
        <dbReference type="SAM" id="Coils"/>
    </source>
</evidence>
<keyword evidence="14" id="KW-0906">Nuclear pore complex</keyword>
<keyword evidence="27" id="KW-0436">Ligase</keyword>
<feature type="region of interest" description="Disordered" evidence="24">
    <location>
        <begin position="2177"/>
        <end position="2201"/>
    </location>
</feature>
<keyword evidence="23" id="KW-0175">Coiled coil</keyword>
<keyword evidence="6" id="KW-0479">Metal-binding</keyword>
<feature type="region of interest" description="Disordered" evidence="24">
    <location>
        <begin position="1516"/>
        <end position="1535"/>
    </location>
</feature>
<dbReference type="GO" id="GO:0005096">
    <property type="term" value="F:GTPase activator activity"/>
    <property type="evidence" value="ECO:0007669"/>
    <property type="project" value="TreeGrafter"/>
</dbReference>
<dbReference type="SUPFAM" id="SSF50729">
    <property type="entry name" value="PH domain-like"/>
    <property type="match status" value="3"/>
</dbReference>
<dbReference type="SUPFAM" id="SSF90209">
    <property type="entry name" value="Ran binding protein zinc finger-like"/>
    <property type="match status" value="1"/>
</dbReference>
<feature type="compositionally biased region" description="Polar residues" evidence="24">
    <location>
        <begin position="1384"/>
        <end position="1400"/>
    </location>
</feature>
<feature type="region of interest" description="Disordered" evidence="24">
    <location>
        <begin position="1822"/>
        <end position="1871"/>
    </location>
</feature>
<dbReference type="CDD" id="cd13174">
    <property type="entry name" value="RanBD4_RanBP2_insect-like"/>
    <property type="match status" value="1"/>
</dbReference>
<dbReference type="Proteomes" id="UP000478052">
    <property type="component" value="Unassembled WGS sequence"/>
</dbReference>
<dbReference type="GO" id="GO:0015031">
    <property type="term" value="P:protein transport"/>
    <property type="evidence" value="ECO:0007669"/>
    <property type="project" value="UniProtKB-KW"/>
</dbReference>
<keyword evidence="10" id="KW-0862">Zinc</keyword>
<dbReference type="FunFam" id="2.30.29.30:FF:000018">
    <property type="entry name" value="E3 SUMO-protein ligase RanBP2"/>
    <property type="match status" value="3"/>
</dbReference>
<dbReference type="GO" id="GO:0031965">
    <property type="term" value="C:nuclear membrane"/>
    <property type="evidence" value="ECO:0007669"/>
    <property type="project" value="UniProtKB-SubCell"/>
</dbReference>
<comment type="caution">
    <text evidence="27">The sequence shown here is derived from an EMBL/GenBank/DDBJ whole genome shotgun (WGS) entry which is preliminary data.</text>
</comment>
<dbReference type="Pfam" id="PF13181">
    <property type="entry name" value="TPR_8"/>
    <property type="match status" value="1"/>
</dbReference>
<dbReference type="InterPro" id="IPR011990">
    <property type="entry name" value="TPR-like_helical_dom_sf"/>
</dbReference>
<evidence type="ECO:0000313" key="28">
    <source>
        <dbReference type="Proteomes" id="UP000478052"/>
    </source>
</evidence>
<feature type="compositionally biased region" description="Basic and acidic residues" evidence="24">
    <location>
        <begin position="1371"/>
        <end position="1380"/>
    </location>
</feature>
<feature type="compositionally biased region" description="Basic and acidic residues" evidence="24">
    <location>
        <begin position="2177"/>
        <end position="2187"/>
    </location>
</feature>
<keyword evidence="11" id="KW-0653">Protein transport</keyword>
<dbReference type="PROSITE" id="PS50005">
    <property type="entry name" value="TPR"/>
    <property type="match status" value="1"/>
</dbReference>
<keyword evidence="22" id="KW-0802">TPR repeat</keyword>
<dbReference type="Gene3D" id="4.10.1060.10">
    <property type="entry name" value="Zinc finger, RanBP2-type"/>
    <property type="match status" value="1"/>
</dbReference>
<evidence type="ECO:0000256" key="21">
    <source>
        <dbReference type="PROSITE-ProRule" id="PRU00322"/>
    </source>
</evidence>
<evidence type="ECO:0000256" key="2">
    <source>
        <dbReference type="ARBA" id="ARBA00004126"/>
    </source>
</evidence>
<gene>
    <name evidence="27" type="ORF">FWK35_00017344</name>
</gene>
<keyword evidence="13" id="KW-0238">DNA-binding</keyword>
<keyword evidence="8 21" id="KW-0863">Zinc-finger</keyword>
<feature type="region of interest" description="Disordered" evidence="24">
    <location>
        <begin position="1369"/>
        <end position="1400"/>
    </location>
</feature>
<dbReference type="GO" id="GO:0005643">
    <property type="term" value="C:nuclear pore"/>
    <property type="evidence" value="ECO:0007669"/>
    <property type="project" value="UniProtKB-SubCell"/>
</dbReference>
<evidence type="ECO:0000256" key="17">
    <source>
        <dbReference type="ARBA" id="ARBA00060842"/>
    </source>
</evidence>
<evidence type="ECO:0000256" key="14">
    <source>
        <dbReference type="ARBA" id="ARBA00023132"/>
    </source>
</evidence>
<dbReference type="InterPro" id="IPR019734">
    <property type="entry name" value="TPR_rpt"/>
</dbReference>
<keyword evidence="7" id="KW-0677">Repeat</keyword>
<feature type="region of interest" description="Disordered" evidence="24">
    <location>
        <begin position="2090"/>
        <end position="2120"/>
    </location>
</feature>
<evidence type="ECO:0000256" key="3">
    <source>
        <dbReference type="ARBA" id="ARBA00004567"/>
    </source>
</evidence>
<dbReference type="Pfam" id="PF00638">
    <property type="entry name" value="Ran_BP1"/>
    <property type="match status" value="3"/>
</dbReference>
<evidence type="ECO:0000313" key="27">
    <source>
        <dbReference type="EMBL" id="KAF0755042.1"/>
    </source>
</evidence>
<dbReference type="GO" id="GO:0003677">
    <property type="term" value="F:DNA binding"/>
    <property type="evidence" value="ECO:0007669"/>
    <property type="project" value="UniProtKB-KW"/>
</dbReference>
<comment type="subcellular location">
    <subcellularLocation>
        <location evidence="2">Nucleus membrane</location>
    </subcellularLocation>
    <subcellularLocation>
        <location evidence="3">Nucleus</location>
        <location evidence="3">Nuclear pore complex</location>
    </subcellularLocation>
</comment>
<evidence type="ECO:0000256" key="9">
    <source>
        <dbReference type="ARBA" id="ARBA00022816"/>
    </source>
</evidence>
<feature type="domain" description="RanBP2-type" evidence="26">
    <location>
        <begin position="1713"/>
        <end position="1742"/>
    </location>
</feature>
<dbReference type="PROSITE" id="PS50196">
    <property type="entry name" value="RANBD1"/>
    <property type="match status" value="3"/>
</dbReference>
<dbReference type="InterPro" id="IPR000156">
    <property type="entry name" value="Ran_bind_dom"/>
</dbReference>
<feature type="compositionally biased region" description="Polar residues" evidence="24">
    <location>
        <begin position="2096"/>
        <end position="2107"/>
    </location>
</feature>
<organism evidence="27 28">
    <name type="scientific">Aphis craccivora</name>
    <name type="common">Cowpea aphid</name>
    <dbReference type="NCBI Taxonomy" id="307492"/>
    <lineage>
        <taxon>Eukaryota</taxon>
        <taxon>Metazoa</taxon>
        <taxon>Ecdysozoa</taxon>
        <taxon>Arthropoda</taxon>
        <taxon>Hexapoda</taxon>
        <taxon>Insecta</taxon>
        <taxon>Pterygota</taxon>
        <taxon>Neoptera</taxon>
        <taxon>Paraneoptera</taxon>
        <taxon>Hemiptera</taxon>
        <taxon>Sternorrhyncha</taxon>
        <taxon>Aphidomorpha</taxon>
        <taxon>Aphidoidea</taxon>
        <taxon>Aphididae</taxon>
        <taxon>Aphidini</taxon>
        <taxon>Aphis</taxon>
        <taxon>Aphis</taxon>
    </lineage>
</organism>
<dbReference type="PANTHER" id="PTHR23138:SF87">
    <property type="entry name" value="E3 SUMO-PROTEIN LIGASE RANBP2"/>
    <property type="match status" value="1"/>
</dbReference>
<reference evidence="27 28" key="1">
    <citation type="submission" date="2019-08" db="EMBL/GenBank/DDBJ databases">
        <title>Whole genome of Aphis craccivora.</title>
        <authorList>
            <person name="Voronova N.V."/>
            <person name="Shulinski R.S."/>
            <person name="Bandarenka Y.V."/>
            <person name="Zhorov D.G."/>
            <person name="Warner D."/>
        </authorList>
    </citation>
    <scope>NUCLEOTIDE SEQUENCE [LARGE SCALE GENOMIC DNA]</scope>
    <source>
        <strain evidence="27">180601</strain>
        <tissue evidence="27">Whole Body</tissue>
    </source>
</reference>
<keyword evidence="28" id="KW-1185">Reference proteome</keyword>
<feature type="domain" description="RanBD1" evidence="25">
    <location>
        <begin position="2200"/>
        <end position="2336"/>
    </location>
</feature>
<evidence type="ECO:0000256" key="20">
    <source>
        <dbReference type="ARBA" id="ARBA00079437"/>
    </source>
</evidence>
<evidence type="ECO:0000256" key="4">
    <source>
        <dbReference type="ARBA" id="ARBA00022448"/>
    </source>
</evidence>
<keyword evidence="5" id="KW-0597">Phosphoprotein</keyword>
<evidence type="ECO:0000256" key="18">
    <source>
        <dbReference type="ARBA" id="ARBA00068609"/>
    </source>
</evidence>
<evidence type="ECO:0000256" key="5">
    <source>
        <dbReference type="ARBA" id="ARBA00022553"/>
    </source>
</evidence>
<evidence type="ECO:0000256" key="8">
    <source>
        <dbReference type="ARBA" id="ARBA00022771"/>
    </source>
</evidence>
<feature type="domain" description="RanBD1" evidence="25">
    <location>
        <begin position="1538"/>
        <end position="1674"/>
    </location>
</feature>
<dbReference type="InterPro" id="IPR001876">
    <property type="entry name" value="Znf_RanBP2"/>
</dbReference>
<dbReference type="GO" id="GO:0008270">
    <property type="term" value="F:zinc ion binding"/>
    <property type="evidence" value="ECO:0007669"/>
    <property type="project" value="UniProtKB-KW"/>
</dbReference>
<dbReference type="Pfam" id="PF00641">
    <property type="entry name" value="Zn_ribbon_RanBP"/>
    <property type="match status" value="1"/>
</dbReference>
<evidence type="ECO:0000256" key="11">
    <source>
        <dbReference type="ARBA" id="ARBA00022927"/>
    </source>
</evidence>
<dbReference type="GO" id="GO:0016874">
    <property type="term" value="F:ligase activity"/>
    <property type="evidence" value="ECO:0007669"/>
    <property type="project" value="UniProtKB-KW"/>
</dbReference>
<evidence type="ECO:0000256" key="6">
    <source>
        <dbReference type="ARBA" id="ARBA00022723"/>
    </source>
</evidence>
<dbReference type="InterPro" id="IPR045255">
    <property type="entry name" value="RanBP1-like"/>
</dbReference>
<feature type="compositionally biased region" description="Basic and acidic residues" evidence="24">
    <location>
        <begin position="1825"/>
        <end position="1843"/>
    </location>
</feature>
<dbReference type="FunFam" id="4.10.1060.10:FF:000001">
    <property type="entry name" value="Nuclear pore complex protein Nup153"/>
    <property type="match status" value="1"/>
</dbReference>
<feature type="coiled-coil region" evidence="23">
    <location>
        <begin position="1658"/>
        <end position="1685"/>
    </location>
</feature>
<evidence type="ECO:0000256" key="1">
    <source>
        <dbReference type="ARBA" id="ARBA00001947"/>
    </source>
</evidence>
<dbReference type="Gene3D" id="2.30.29.30">
    <property type="entry name" value="Pleckstrin-homology domain (PH domain)/Phosphotyrosine-binding domain (PTB)"/>
    <property type="match status" value="3"/>
</dbReference>
<dbReference type="OrthoDB" id="2357150at2759"/>
<keyword evidence="15" id="KW-0472">Membrane</keyword>
<evidence type="ECO:0000256" key="12">
    <source>
        <dbReference type="ARBA" id="ARBA00023010"/>
    </source>
</evidence>
<keyword evidence="16" id="KW-0539">Nucleus</keyword>
<evidence type="ECO:0000256" key="15">
    <source>
        <dbReference type="ARBA" id="ARBA00023136"/>
    </source>
</evidence>
<sequence>MLGVGNAVLYRSKKDIDRHVQEQFDKLNNEHEKKLKGLAIARMYFKVSEFELAKQYVNTFLSVNENSPEGRRLLGHCYDKLGNKEKAVIEYQKSLTSTPNQPELLLLCCELMIDPSVKLNEVQAEKICKQTEDLYPYHPTVYKLKERLLTSNGNCDPTKVENLLNAEISVRPEDINLRIKQLKLFESSGRLSEAFSYAINIERTCKFQKDNVEWYETVSQICEAHGTSNTINWEFYSRVLPIYEHTASLFVSESKTSKQKTVSECYKVLFRLDQALYKAIQLSSPQTEFYRSLIQHLSNQFYFHLASVIMKFAKKENSVSWYKSNQLAAPLFLMSLAPPIDKQAFESITNKEFSMEQKSNVALWELEGTRRIIESGFVLRAMMAKEDEHFIDNVKLLCINDWKTTNYKDLEKFGVLSTTMYYYVYMMALEWFEMKTKIFNDPEYAKGIPTSLFIHYSPEKLVYNIPELIQYAVPKHMLSFEMSRPGSLHHLVWYGIQLLESENKGCGIRLTKNTVFPVGFGCKSFNELPLATNSLASANIESICQIDMNTFLYATVFSVASFLDNQSQRNDPKAPQTFPSNITDQLTTSEQENWWKSMYKIYSKNVDVKHVSQLRKAAIQGLESIRLIGNHGIDVQLMVYLAKNFASQANKIMDNFLLKEGLEKRAVLYWGMAIQLLERITERGIEHKPKNTLFEFYRKKLTQGEVFELLEEGKFYLACQLMNNGQNEEAIEAFKNITSPYASFYQAMIYKKMIKSPSIDTSTDNTLTEANNILVAKIKELLNITKDRLKKKPQHPLHLQLKEELLDLKVDFDMNGTLNSQSNLNLSAEDYSDTVNLSRRQLYNKFGDRSFLNVTSTPVKSPITPIRKTVDEETDVKLLSELKVAVQSQNVQCQTLGLQYYNMIETLRSMTEKVDKLFDHFSNTKDSIFDKINELSHHITTNNCTDTTSDKPTIDIKLIERIDRLEGVLIEKLNAMNEIKTRHDDLYAVYAENEEEFDKINYDQSSCIQNAFDDQTQLATISFPSTQLPFSSTLPFQQFGLFNPTSQSNQFPSYSIAPTPNVNITSSDTLPTGPPVSQPPLSVIIPTHHILGGSLVTSEAPSYPFKFNSQQVNSQSQSVISHGIPSIQPISSVAVTSTDKFSFQSPLSTFKESYETSLNKSRNSATDESYTEEHDPIPEFQPIIPLPDKIEEVTGEENDTILFERRAKLYKYIEKEWKEKGIGILKILKNNDTNKVRLVMRREQVHKVCANHFLYDNMELKSKNDKAVVWSANDFSDAIKVQVENLCARFKTVEDCKEFVRVFNENKQPCSHNTSLEDSNTKDDYSESVFEVNKDSSLTLSLENEKSLKHELGGFTFSSPPIVNEIATPKEQNKTPDKPKGLFSNLSFSTPSGETSTPSFKSLLKPLNSETKTDTNNKQSFSFNASKSGVFSTETTPKSTEKSLFSLNNTEEKSAMFTPKLDFTSGTSATSYFSTLAKNSPNFGFTNSPDFKGFPGAGSTIFSVKTNPSPHAIIKTEDANNDSSHPNEESEDFVPTAEFSPVIPLPDKVDVVTGEEGLNVVFDDRAKLLRYDSNTKEWKEKGIGQMKILHNPKDDYYQLLMRREIILKVCCNQRLTADLELKPVASSDKAMSWIGQDFSEGESKKELFAIRFKTVGQLHAFKNKFNEVKNKLQELKEVSSAVETKTVEIQSDTKADTNKSLPILSNLDQFKPKPGSWTCDACYLSNNANTVKCVACNTVKPGAVVDDETSKSQSSTGFTFGKTSFSSSLKFGDALSNSQPSIPFVMPTFGTSSSSTVSFSSLSTSDHTSTFGAPIKTAVHQKPLTWREESAGLEKYDSDKSADESIEGTDETDNDEGDEYDGQKSVLGNEKTQFSSNVNKSQINVTDKKRGLCWWLQKAIKIEKPSFSIDSSLASVKTSENQESVNFIAVKSLKDEIPHTDQEIAEKLKLPLSFFLYKSKQKCKGCVGCEEDSETEEVIDATVSSKTDHEKEIETKEQEILPVSVSESSTTPVITTNNTSQSFPTTSFLFGDKSSTNIFEKNTSNAPIFGSKPIFGNLSLDSTKTDDTKSTNLFGLPSTVSTSSIFGSFAASGSTESPNSTQTSLFSKTEDTKSKTEGLFNFSPKTDSPFKFGTIPKDPKSVFGQSLFGLKDKPAVDENAPKVNPWAGNFNLNKSTDVDKNCEKSEENGEEEVDNSHDPHFEPIIPLPDAIEVSTGEENETILFCERSKLFRKDGSEYKERGIGEMKILFHSERNTYRFLFRREKVFKVVCNHLISSDIKLVEMKSSNKAFCWPCMNTTEDNPEPQKEMLAVRFKNEEIANKFKQVFDDCVSKLSA</sequence>
<evidence type="ECO:0000256" key="16">
    <source>
        <dbReference type="ARBA" id="ARBA00023242"/>
    </source>
</evidence>
<comment type="similarity">
    <text evidence="17">Belongs to the NUP153 family.</text>
</comment>
<feature type="repeat" description="TPR" evidence="22">
    <location>
        <begin position="68"/>
        <end position="101"/>
    </location>
</feature>